<feature type="chain" id="PRO_5030749404" evidence="1">
    <location>
        <begin position="23"/>
        <end position="256"/>
    </location>
</feature>
<proteinExistence type="predicted"/>
<dbReference type="RefSeq" id="WP_123795668.1">
    <property type="nucleotide sequence ID" value="NZ_CP031699.1"/>
</dbReference>
<sequence>MKPTQFAAAGFCAAALAGFALAKAPEIDPARVDSMVAQILKQADQSPDQTHRPDGKALRQDVITRLQTLEVLKNEAIKLGLDKDPEVQHQFETMQAQFYAGQYTDWLERQTEVSERDLRRFYDQQTRMIKLQQVSFESEADAFAAQELLLKGLSFEELMQRHPNDEQAFDQFIMPQQLSGEVAAAVETLNRGDVTRTPVALHGRYYLFKLSAVERNPEAQPFELVRRQVEREFKQQKVRHQIDRLLQDNGITPPHH</sequence>
<dbReference type="InterPro" id="IPR027304">
    <property type="entry name" value="Trigger_fact/SurA_dom_sf"/>
</dbReference>
<evidence type="ECO:0000256" key="1">
    <source>
        <dbReference type="SAM" id="SignalP"/>
    </source>
</evidence>
<feature type="domain" description="PpiC" evidence="2">
    <location>
        <begin position="113"/>
        <end position="226"/>
    </location>
</feature>
<organism evidence="3 4">
    <name type="scientific">Neisseria animalis</name>
    <dbReference type="NCBI Taxonomy" id="492"/>
    <lineage>
        <taxon>Bacteria</taxon>
        <taxon>Pseudomonadati</taxon>
        <taxon>Pseudomonadota</taxon>
        <taxon>Betaproteobacteria</taxon>
        <taxon>Neisseriales</taxon>
        <taxon>Neisseriaceae</taxon>
        <taxon>Neisseria</taxon>
    </lineage>
</organism>
<dbReference type="InterPro" id="IPR046357">
    <property type="entry name" value="PPIase_dom_sf"/>
</dbReference>
<dbReference type="OrthoDB" id="8611511at2"/>
<dbReference type="KEGG" id="naq:D0T90_06440"/>
<keyword evidence="4" id="KW-1185">Reference proteome</keyword>
<dbReference type="Gene3D" id="3.10.50.40">
    <property type="match status" value="1"/>
</dbReference>
<protein>
    <submittedName>
        <fullName evidence="3">Peptidyl-prolyl cis-trans isomerase</fullName>
    </submittedName>
</protein>
<dbReference type="SUPFAM" id="SSF54534">
    <property type="entry name" value="FKBP-like"/>
    <property type="match status" value="1"/>
</dbReference>
<evidence type="ECO:0000259" key="2">
    <source>
        <dbReference type="Pfam" id="PF13145"/>
    </source>
</evidence>
<feature type="signal peptide" evidence="1">
    <location>
        <begin position="1"/>
        <end position="22"/>
    </location>
</feature>
<dbReference type="GO" id="GO:0003755">
    <property type="term" value="F:peptidyl-prolyl cis-trans isomerase activity"/>
    <property type="evidence" value="ECO:0007669"/>
    <property type="project" value="InterPro"/>
</dbReference>
<dbReference type="Proteomes" id="UP000325536">
    <property type="component" value="Chromosome"/>
</dbReference>
<dbReference type="AlphaFoldDB" id="A0A5P3MRF8"/>
<keyword evidence="1" id="KW-0732">Signal</keyword>
<reference evidence="3 4" key="1">
    <citation type="submission" date="2018-08" db="EMBL/GenBank/DDBJ databases">
        <title>Neisseria animalis ATCC 49930 complete genome.</title>
        <authorList>
            <person name="Veseli I.A."/>
            <person name="Mascarenhas dos Santos A.C."/>
            <person name="Buttler R."/>
            <person name="Pombert J.-F."/>
        </authorList>
    </citation>
    <scope>NUCLEOTIDE SEQUENCE [LARGE SCALE GENOMIC DNA]</scope>
    <source>
        <strain evidence="3 4">ATCC 49930</strain>
    </source>
</reference>
<evidence type="ECO:0000313" key="3">
    <source>
        <dbReference type="EMBL" id="QEY24172.1"/>
    </source>
</evidence>
<accession>A0A5P3MRF8</accession>
<dbReference type="Pfam" id="PF13145">
    <property type="entry name" value="Rotamase_2"/>
    <property type="match status" value="1"/>
</dbReference>
<gene>
    <name evidence="3" type="ORF">D0T90_06440</name>
</gene>
<dbReference type="InterPro" id="IPR000297">
    <property type="entry name" value="PPIase_PpiC"/>
</dbReference>
<name>A0A5P3MRF8_NEIAN</name>
<dbReference type="EMBL" id="CP031699">
    <property type="protein sequence ID" value="QEY24172.1"/>
    <property type="molecule type" value="Genomic_DNA"/>
</dbReference>
<dbReference type="SUPFAM" id="SSF109998">
    <property type="entry name" value="Triger factor/SurA peptide-binding domain-like"/>
    <property type="match status" value="1"/>
</dbReference>
<evidence type="ECO:0000313" key="4">
    <source>
        <dbReference type="Proteomes" id="UP000325536"/>
    </source>
</evidence>
<keyword evidence="3" id="KW-0413">Isomerase</keyword>